<comment type="caution">
    <text evidence="2">The sequence shown here is derived from an EMBL/GenBank/DDBJ whole genome shotgun (WGS) entry which is preliminary data.</text>
</comment>
<dbReference type="AlphaFoldDB" id="A0A2Z6Q5I4"/>
<gene>
    <name evidence="2" type="ORF">RclHR1_11350001</name>
</gene>
<accession>A0A2Z6Q5I4</accession>
<organism evidence="2 3">
    <name type="scientific">Rhizophagus clarus</name>
    <dbReference type="NCBI Taxonomy" id="94130"/>
    <lineage>
        <taxon>Eukaryota</taxon>
        <taxon>Fungi</taxon>
        <taxon>Fungi incertae sedis</taxon>
        <taxon>Mucoromycota</taxon>
        <taxon>Glomeromycotina</taxon>
        <taxon>Glomeromycetes</taxon>
        <taxon>Glomerales</taxon>
        <taxon>Glomeraceae</taxon>
        <taxon>Rhizophagus</taxon>
    </lineage>
</organism>
<name>A0A2Z6Q5I4_9GLOM</name>
<evidence type="ECO:0000313" key="2">
    <source>
        <dbReference type="EMBL" id="GBB84775.1"/>
    </source>
</evidence>
<keyword evidence="3" id="KW-1185">Reference proteome</keyword>
<proteinExistence type="predicted"/>
<sequence>MNKDTKPFTMDKDVFETKCLPDLDWSSIRGQQQEYYGPTRTSYSVEIFGLMLAMQHRVFDFAWKYVLQDSNEEEASADSDDSLPDEEPTITVSNSPTAANKSKLVITQFALRKKWIFLL</sequence>
<protein>
    <submittedName>
        <fullName evidence="2">Uncharacterized protein</fullName>
    </submittedName>
</protein>
<feature type="region of interest" description="Disordered" evidence="1">
    <location>
        <begin position="74"/>
        <end position="95"/>
    </location>
</feature>
<dbReference type="Proteomes" id="UP000247702">
    <property type="component" value="Unassembled WGS sequence"/>
</dbReference>
<feature type="compositionally biased region" description="Acidic residues" evidence="1">
    <location>
        <begin position="74"/>
        <end position="88"/>
    </location>
</feature>
<dbReference type="EMBL" id="BEXD01000153">
    <property type="protein sequence ID" value="GBB84775.1"/>
    <property type="molecule type" value="Genomic_DNA"/>
</dbReference>
<evidence type="ECO:0000313" key="3">
    <source>
        <dbReference type="Proteomes" id="UP000247702"/>
    </source>
</evidence>
<evidence type="ECO:0000256" key="1">
    <source>
        <dbReference type="SAM" id="MobiDB-lite"/>
    </source>
</evidence>
<reference evidence="2 3" key="1">
    <citation type="submission" date="2017-11" db="EMBL/GenBank/DDBJ databases">
        <title>The genome of Rhizophagus clarus HR1 reveals common genetic basis of auxotrophy among arbuscular mycorrhizal fungi.</title>
        <authorList>
            <person name="Kobayashi Y."/>
        </authorList>
    </citation>
    <scope>NUCLEOTIDE SEQUENCE [LARGE SCALE GENOMIC DNA]</scope>
    <source>
        <strain evidence="2 3">HR1</strain>
    </source>
</reference>